<sequence>MSKFPLSPANANIPIYLDTGTDLEPKRLSEHICPACETSSRDQPIHCVLVASPGPPSYNSITPRAPSPRNLTVPGLNLETRPQPPIRTLQFDPEGRPHVRFRRNAFSPLSPPSIANSITKDDIDWSRKSQVGLGIPDAPFMPDISPITPATAEKLGEERPENLQSASNFAQRIEEKLWKYSASGNVVKRWLIEIISWLLSAACMAGILAVLVVYKDKRIPNWPLGLTLNAYISVLSRIASAALLLPVSEALGQLKWSWFQGSSSKKMWDFELFDNASRGPWGSLLLLVRTKGKSLAALGAAVTLFALALDPFFQQVVQYPERWIQQGIGSIPRAITYEPFSAGKEYRVGMESLQLDQNMLGATYHHFYEDGTLPISFGKGVRAEIPLVCPNSNCTWPEYETLGICSKCADVGDLLEFKCVNSTLDWIQVPDVDAESGEAVFPNGTSCGWYLKSDDPVLMTGYNVDSDTSFAGEILMMRAQPLYDLFTRERLPGYTSRLNTTHNPLAHFVVASGRTVDHIQRNATPIAHECVLQWCAKTMLSTYSEGGYTENVTNIFVNETQGPSPWETSEILNEKGEPSGTEYTYVQNITVKGQGGNEYHIDNLTQVLTLSLFDDIFPSSYTLSNSTDEVDGMLRYKEYITVDVYTRNLTRNPWLFDNVTKHMDNLATAMTNVIRSSPSNTKMITGPAYDKESFVDVRWGWLSLPLGLLGLTFLFLIATVIRSSMEQDQVGVWKTSAIATLLYGLPDAMQKKMTASQGMGTPRAKAKEVRVKWLPRAGWRFSGNSGFSPTSTKSRHASFSPTALKRDYPNFSPTSSKKDHATFSPSVPKKDHPAFSPASLTKDLPTPPAEWI</sequence>
<dbReference type="Pfam" id="PF11374">
    <property type="entry name" value="DUF3176"/>
    <property type="match status" value="1"/>
</dbReference>
<proteinExistence type="predicted"/>
<feature type="region of interest" description="Disordered" evidence="1">
    <location>
        <begin position="784"/>
        <end position="852"/>
    </location>
</feature>
<feature type="compositionally biased region" description="Polar residues" evidence="1">
    <location>
        <begin position="784"/>
        <end position="801"/>
    </location>
</feature>
<feature type="region of interest" description="Disordered" evidence="1">
    <location>
        <begin position="74"/>
        <end position="93"/>
    </location>
</feature>
<comment type="caution">
    <text evidence="3">The sequence shown here is derived from an EMBL/GenBank/DDBJ whole genome shotgun (WGS) entry which is preliminary data.</text>
</comment>
<dbReference type="AlphaFoldDB" id="A0A7C8MHS0"/>
<keyword evidence="2" id="KW-0472">Membrane</keyword>
<accession>A0A7C8MHS0</accession>
<dbReference type="PANTHER" id="PTHR35394">
    <property type="entry name" value="DUF3176 DOMAIN-CONTAINING PROTEIN"/>
    <property type="match status" value="1"/>
</dbReference>
<protein>
    <recommendedName>
        <fullName evidence="5">DUF3176 domain containing protein</fullName>
    </recommendedName>
</protein>
<organism evidence="3 4">
    <name type="scientific">Massariosphaeria phaeospora</name>
    <dbReference type="NCBI Taxonomy" id="100035"/>
    <lineage>
        <taxon>Eukaryota</taxon>
        <taxon>Fungi</taxon>
        <taxon>Dikarya</taxon>
        <taxon>Ascomycota</taxon>
        <taxon>Pezizomycotina</taxon>
        <taxon>Dothideomycetes</taxon>
        <taxon>Pleosporomycetidae</taxon>
        <taxon>Pleosporales</taxon>
        <taxon>Pleosporales incertae sedis</taxon>
        <taxon>Massariosphaeria</taxon>
    </lineage>
</organism>
<dbReference type="EMBL" id="JAADJZ010000002">
    <property type="protein sequence ID" value="KAF2877161.1"/>
    <property type="molecule type" value="Genomic_DNA"/>
</dbReference>
<keyword evidence="4" id="KW-1185">Reference proteome</keyword>
<reference evidence="3 4" key="1">
    <citation type="submission" date="2020-01" db="EMBL/GenBank/DDBJ databases">
        <authorList>
            <consortium name="DOE Joint Genome Institute"/>
            <person name="Haridas S."/>
            <person name="Albert R."/>
            <person name="Binder M."/>
            <person name="Bloem J."/>
            <person name="Labutti K."/>
            <person name="Salamov A."/>
            <person name="Andreopoulos B."/>
            <person name="Baker S.E."/>
            <person name="Barry K."/>
            <person name="Bills G."/>
            <person name="Bluhm B.H."/>
            <person name="Cannon C."/>
            <person name="Castanera R."/>
            <person name="Culley D.E."/>
            <person name="Daum C."/>
            <person name="Ezra D."/>
            <person name="Gonzalez J.B."/>
            <person name="Henrissat B."/>
            <person name="Kuo A."/>
            <person name="Liang C."/>
            <person name="Lipzen A."/>
            <person name="Lutzoni F."/>
            <person name="Magnuson J."/>
            <person name="Mondo S."/>
            <person name="Nolan M."/>
            <person name="Ohm R."/>
            <person name="Pangilinan J."/>
            <person name="Park H.-J.H."/>
            <person name="Ramirez L."/>
            <person name="Alfaro M."/>
            <person name="Sun H."/>
            <person name="Tritt A."/>
            <person name="Yoshinaga Y."/>
            <person name="Zwiers L.-H.L."/>
            <person name="Turgeon B.G."/>
            <person name="Goodwin S.B."/>
            <person name="Spatafora J.W."/>
            <person name="Crous P.W."/>
            <person name="Grigoriev I.V."/>
        </authorList>
    </citation>
    <scope>NUCLEOTIDE SEQUENCE [LARGE SCALE GENOMIC DNA]</scope>
    <source>
        <strain evidence="3 4">CBS 611.86</strain>
    </source>
</reference>
<feature type="transmembrane region" description="Helical" evidence="2">
    <location>
        <begin position="699"/>
        <end position="721"/>
    </location>
</feature>
<feature type="transmembrane region" description="Helical" evidence="2">
    <location>
        <begin position="190"/>
        <end position="214"/>
    </location>
</feature>
<evidence type="ECO:0008006" key="5">
    <source>
        <dbReference type="Google" id="ProtNLM"/>
    </source>
</evidence>
<gene>
    <name evidence="3" type="ORF">BDV95DRAFT_140700</name>
</gene>
<evidence type="ECO:0000256" key="1">
    <source>
        <dbReference type="SAM" id="MobiDB-lite"/>
    </source>
</evidence>
<name>A0A7C8MHS0_9PLEO</name>
<dbReference type="Proteomes" id="UP000481861">
    <property type="component" value="Unassembled WGS sequence"/>
</dbReference>
<evidence type="ECO:0000313" key="4">
    <source>
        <dbReference type="Proteomes" id="UP000481861"/>
    </source>
</evidence>
<keyword evidence="2" id="KW-1133">Transmembrane helix</keyword>
<evidence type="ECO:0000256" key="2">
    <source>
        <dbReference type="SAM" id="Phobius"/>
    </source>
</evidence>
<evidence type="ECO:0000313" key="3">
    <source>
        <dbReference type="EMBL" id="KAF2877161.1"/>
    </source>
</evidence>
<dbReference type="InterPro" id="IPR021514">
    <property type="entry name" value="DUF3176"/>
</dbReference>
<keyword evidence="2" id="KW-0812">Transmembrane</keyword>
<dbReference type="OrthoDB" id="5242705at2759"/>
<dbReference type="PANTHER" id="PTHR35394:SF5">
    <property type="entry name" value="DUF3176 DOMAIN-CONTAINING PROTEIN"/>
    <property type="match status" value="1"/>
</dbReference>
<feature type="transmembrane region" description="Helical" evidence="2">
    <location>
        <begin position="226"/>
        <end position="247"/>
    </location>
</feature>